<dbReference type="RefSeq" id="WP_013239096.1">
    <property type="nucleotide sequence ID" value="NZ_CP110420.1"/>
</dbReference>
<protein>
    <submittedName>
        <fullName evidence="1">DUF1284 domain-containing protein</fullName>
    </submittedName>
</protein>
<dbReference type="AlphaFoldDB" id="A0A3M0SWL6"/>
<dbReference type="Pfam" id="PF06935">
    <property type="entry name" value="DUF1284"/>
    <property type="match status" value="1"/>
</dbReference>
<dbReference type="Proteomes" id="UP000277999">
    <property type="component" value="Unassembled WGS sequence"/>
</dbReference>
<evidence type="ECO:0000313" key="1">
    <source>
        <dbReference type="EMBL" id="RMD02839.1"/>
    </source>
</evidence>
<name>A0A3M0SWL6_9CLOT</name>
<evidence type="ECO:0000313" key="2">
    <source>
        <dbReference type="Proteomes" id="UP000277999"/>
    </source>
</evidence>
<comment type="caution">
    <text evidence="1">The sequence shown here is derived from an EMBL/GenBank/DDBJ whole genome shotgun (WGS) entry which is preliminary data.</text>
</comment>
<dbReference type="EMBL" id="RFAQ01000009">
    <property type="protein sequence ID" value="RMD02839.1"/>
    <property type="molecule type" value="Genomic_DNA"/>
</dbReference>
<proteinExistence type="predicted"/>
<accession>A0A3M0SWL6</accession>
<sequence length="131" mass="15516">MLTLRAHHLLCIQGYRGYGYSKDFTKNMGKIVYTLKKDPSTQVKIIAKTDILCSCCPHNIDDKSCEHQYKVDHLDKKVLDLFQIEKNKVYYYRDLLDIIRKKITYESFKNICSICQWFNYGYCKEGLIAIR</sequence>
<gene>
    <name evidence="1" type="ORF">D9O40_04885</name>
</gene>
<reference evidence="1 2" key="1">
    <citation type="submission" date="2018-10" db="EMBL/GenBank/DDBJ databases">
        <title>Genome-centric metagenomics revealed C2 chemical producing, CO utilizing Clostridium with novel acetogenic gene cluster.</title>
        <authorList>
            <person name="Kang H."/>
            <person name="Park B."/>
            <person name="Choi I.G."/>
            <person name="Chang I.S."/>
        </authorList>
    </citation>
    <scope>NUCLEOTIDE SEQUENCE [LARGE SCALE GENOMIC DNA]</scope>
    <source>
        <strain evidence="1 2">H21-9</strain>
    </source>
</reference>
<organism evidence="1 2">
    <name type="scientific">Clostridium autoethanogenum</name>
    <dbReference type="NCBI Taxonomy" id="84023"/>
    <lineage>
        <taxon>Bacteria</taxon>
        <taxon>Bacillati</taxon>
        <taxon>Bacillota</taxon>
        <taxon>Clostridia</taxon>
        <taxon>Eubacteriales</taxon>
        <taxon>Clostridiaceae</taxon>
        <taxon>Clostridium</taxon>
    </lineage>
</organism>
<dbReference type="InterPro" id="IPR009702">
    <property type="entry name" value="DUF1284"/>
</dbReference>